<reference evidence="2 3" key="2">
    <citation type="submission" date="2020-07" db="EMBL/GenBank/DDBJ databases">
        <title>Genome assembly of wild tea tree DASZ reveals pedigree and selection history of tea varieties.</title>
        <authorList>
            <person name="Zhang W."/>
        </authorList>
    </citation>
    <scope>NUCLEOTIDE SEQUENCE [LARGE SCALE GENOMIC DNA]</scope>
    <source>
        <strain evidence="3">cv. G240</strain>
        <tissue evidence="2">Leaf</tissue>
    </source>
</reference>
<evidence type="ECO:0000313" key="3">
    <source>
        <dbReference type="Proteomes" id="UP000593564"/>
    </source>
</evidence>
<dbReference type="EMBL" id="JACBKZ010000003">
    <property type="protein sequence ID" value="KAF5955004.1"/>
    <property type="molecule type" value="Genomic_DNA"/>
</dbReference>
<name>A0A7J7HSI9_CAMSI</name>
<proteinExistence type="predicted"/>
<dbReference type="GO" id="GO:0031982">
    <property type="term" value="C:vesicle"/>
    <property type="evidence" value="ECO:0007669"/>
    <property type="project" value="TreeGrafter"/>
</dbReference>
<accession>A0A7J7HSI9</accession>
<dbReference type="PANTHER" id="PTHR23172:SF76">
    <property type="entry name" value="AUXILIN-RELATED PROTEIN 1-LIKE"/>
    <property type="match status" value="1"/>
</dbReference>
<dbReference type="Pfam" id="PF07727">
    <property type="entry name" value="RVT_2"/>
    <property type="match status" value="1"/>
</dbReference>
<dbReference type="InterPro" id="IPR013103">
    <property type="entry name" value="RVT_2"/>
</dbReference>
<dbReference type="GO" id="GO:0072583">
    <property type="term" value="P:clathrin-dependent endocytosis"/>
    <property type="evidence" value="ECO:0007669"/>
    <property type="project" value="TreeGrafter"/>
</dbReference>
<reference evidence="3" key="1">
    <citation type="journal article" date="2020" name="Nat. Commun.">
        <title>Genome assembly of wild tea tree DASZ reveals pedigree and selection history of tea varieties.</title>
        <authorList>
            <person name="Zhang W."/>
            <person name="Zhang Y."/>
            <person name="Qiu H."/>
            <person name="Guo Y."/>
            <person name="Wan H."/>
            <person name="Zhang X."/>
            <person name="Scossa F."/>
            <person name="Alseekh S."/>
            <person name="Zhang Q."/>
            <person name="Wang P."/>
            <person name="Xu L."/>
            <person name="Schmidt M.H."/>
            <person name="Jia X."/>
            <person name="Li D."/>
            <person name="Zhu A."/>
            <person name="Guo F."/>
            <person name="Chen W."/>
            <person name="Ni D."/>
            <person name="Usadel B."/>
            <person name="Fernie A.R."/>
            <person name="Wen W."/>
        </authorList>
    </citation>
    <scope>NUCLEOTIDE SEQUENCE [LARGE SCALE GENOMIC DNA]</scope>
    <source>
        <strain evidence="3">cv. G240</strain>
    </source>
</reference>
<evidence type="ECO:0000259" key="1">
    <source>
        <dbReference type="Pfam" id="PF07727"/>
    </source>
</evidence>
<dbReference type="Proteomes" id="UP000593564">
    <property type="component" value="Unassembled WGS sequence"/>
</dbReference>
<gene>
    <name evidence="2" type="ORF">HYC85_007860</name>
</gene>
<dbReference type="InterPro" id="IPR036869">
    <property type="entry name" value="J_dom_sf"/>
</dbReference>
<comment type="caution">
    <text evidence="2">The sequence shown here is derived from an EMBL/GenBank/DDBJ whole genome shotgun (WGS) entry which is preliminary data.</text>
</comment>
<dbReference type="GO" id="GO:0005737">
    <property type="term" value="C:cytoplasm"/>
    <property type="evidence" value="ECO:0007669"/>
    <property type="project" value="TreeGrafter"/>
</dbReference>
<feature type="domain" description="Reverse transcriptase Ty1/copia-type" evidence="1">
    <location>
        <begin position="22"/>
        <end position="64"/>
    </location>
</feature>
<dbReference type="PANTHER" id="PTHR23172">
    <property type="entry name" value="AUXILIN/CYCLIN G-ASSOCIATED KINASE-RELATED"/>
    <property type="match status" value="1"/>
</dbReference>
<organism evidence="2 3">
    <name type="scientific">Camellia sinensis</name>
    <name type="common">Tea plant</name>
    <name type="synonym">Thea sinensis</name>
    <dbReference type="NCBI Taxonomy" id="4442"/>
    <lineage>
        <taxon>Eukaryota</taxon>
        <taxon>Viridiplantae</taxon>
        <taxon>Streptophyta</taxon>
        <taxon>Embryophyta</taxon>
        <taxon>Tracheophyta</taxon>
        <taxon>Spermatophyta</taxon>
        <taxon>Magnoliopsida</taxon>
        <taxon>eudicotyledons</taxon>
        <taxon>Gunneridae</taxon>
        <taxon>Pentapetalae</taxon>
        <taxon>asterids</taxon>
        <taxon>Ericales</taxon>
        <taxon>Theaceae</taxon>
        <taxon>Camellia</taxon>
    </lineage>
</organism>
<dbReference type="GO" id="GO:0030276">
    <property type="term" value="F:clathrin binding"/>
    <property type="evidence" value="ECO:0007669"/>
    <property type="project" value="TreeGrafter"/>
</dbReference>
<keyword evidence="3" id="KW-1185">Reference proteome</keyword>
<dbReference type="Gene3D" id="1.10.287.110">
    <property type="entry name" value="DnaJ domain"/>
    <property type="match status" value="1"/>
</dbReference>
<protein>
    <recommendedName>
        <fullName evidence="1">Reverse transcriptase Ty1/copia-type domain-containing protein</fullName>
    </recommendedName>
</protein>
<sequence>MEALRDTRRDWWLKASLKLMGSTIRRHWPLHQLDIKNAFLNGDLEEEVFMSLPPGFEQRLGSDRVLWPECGWKPVSLTDLITSISVKKVYHRATLCVHPDKVQQKGANVQQKYTAEKVFDLLKEAWSKFNSEEL</sequence>
<dbReference type="SUPFAM" id="SSF46565">
    <property type="entry name" value="Chaperone J-domain"/>
    <property type="match status" value="1"/>
</dbReference>
<dbReference type="AlphaFoldDB" id="A0A7J7HSI9"/>
<evidence type="ECO:0000313" key="2">
    <source>
        <dbReference type="EMBL" id="KAF5955004.1"/>
    </source>
</evidence>
<dbReference type="GO" id="GO:0072318">
    <property type="term" value="P:clathrin coat disassembly"/>
    <property type="evidence" value="ECO:0007669"/>
    <property type="project" value="TreeGrafter"/>
</dbReference>